<evidence type="ECO:0000256" key="1">
    <source>
        <dbReference type="SAM" id="Phobius"/>
    </source>
</evidence>
<keyword evidence="3" id="KW-1185">Reference proteome</keyword>
<dbReference type="EMBL" id="CVRI01000017">
    <property type="protein sequence ID" value="CRK90165.1"/>
    <property type="molecule type" value="Genomic_DNA"/>
</dbReference>
<evidence type="ECO:0000313" key="2">
    <source>
        <dbReference type="EMBL" id="CRK90165.1"/>
    </source>
</evidence>
<organism evidence="2 3">
    <name type="scientific">Clunio marinus</name>
    <dbReference type="NCBI Taxonomy" id="568069"/>
    <lineage>
        <taxon>Eukaryota</taxon>
        <taxon>Metazoa</taxon>
        <taxon>Ecdysozoa</taxon>
        <taxon>Arthropoda</taxon>
        <taxon>Hexapoda</taxon>
        <taxon>Insecta</taxon>
        <taxon>Pterygota</taxon>
        <taxon>Neoptera</taxon>
        <taxon>Endopterygota</taxon>
        <taxon>Diptera</taxon>
        <taxon>Nematocera</taxon>
        <taxon>Chironomoidea</taxon>
        <taxon>Chironomidae</taxon>
        <taxon>Clunio</taxon>
    </lineage>
</organism>
<proteinExistence type="predicted"/>
<feature type="transmembrane region" description="Helical" evidence="1">
    <location>
        <begin position="12"/>
        <end position="34"/>
    </location>
</feature>
<reference evidence="2 3" key="1">
    <citation type="submission" date="2015-04" db="EMBL/GenBank/DDBJ databases">
        <authorList>
            <person name="Syromyatnikov M.Y."/>
            <person name="Popov V.N."/>
        </authorList>
    </citation>
    <scope>NUCLEOTIDE SEQUENCE [LARGE SCALE GENOMIC DNA]</scope>
</reference>
<keyword evidence="1" id="KW-0812">Transmembrane</keyword>
<gene>
    <name evidence="2" type="ORF">CLUMA_CG003880</name>
</gene>
<evidence type="ECO:0000313" key="3">
    <source>
        <dbReference type="Proteomes" id="UP000183832"/>
    </source>
</evidence>
<name>A0A1J1HQ47_9DIPT</name>
<accession>A0A1J1HQ47</accession>
<protein>
    <submittedName>
        <fullName evidence="2">CLUMA_CG003880, isoform A</fullName>
    </submittedName>
</protein>
<keyword evidence="1" id="KW-1133">Transmembrane helix</keyword>
<keyword evidence="1" id="KW-0472">Membrane</keyword>
<sequence>MTIKHDLHKFLSSSLMCAHYSLTIYFLTIVLAIFKSNRCCKWMRKRNLGSVQILDYFEQKFKRNKQGNCTEFPEVIFIQKDY</sequence>
<dbReference type="AlphaFoldDB" id="A0A1J1HQ47"/>
<dbReference type="Proteomes" id="UP000183832">
    <property type="component" value="Unassembled WGS sequence"/>
</dbReference>